<accession>A0A930PZ59</accession>
<organism evidence="2 3">
    <name type="scientific">Rothia mucilaginosa</name>
    <dbReference type="NCBI Taxonomy" id="43675"/>
    <lineage>
        <taxon>Bacteria</taxon>
        <taxon>Bacillati</taxon>
        <taxon>Actinomycetota</taxon>
        <taxon>Actinomycetes</taxon>
        <taxon>Micrococcales</taxon>
        <taxon>Micrococcaceae</taxon>
        <taxon>Rothia</taxon>
    </lineage>
</organism>
<keyword evidence="1" id="KW-1133">Transmembrane helix</keyword>
<evidence type="ECO:0000313" key="2">
    <source>
        <dbReference type="EMBL" id="MBF1673013.1"/>
    </source>
</evidence>
<feature type="transmembrane region" description="Helical" evidence="1">
    <location>
        <begin position="77"/>
        <end position="96"/>
    </location>
</feature>
<feature type="transmembrane region" description="Helical" evidence="1">
    <location>
        <begin position="50"/>
        <end position="71"/>
    </location>
</feature>
<gene>
    <name evidence="2" type="ORF">HXO65_02240</name>
</gene>
<reference evidence="2" key="1">
    <citation type="submission" date="2020-04" db="EMBL/GenBank/DDBJ databases">
        <title>Deep metagenomics examines the oral microbiome during advanced dental caries in children, revealing novel taxa and co-occurrences with host molecules.</title>
        <authorList>
            <person name="Baker J.L."/>
            <person name="Morton J.T."/>
            <person name="Dinis M."/>
            <person name="Alvarez R."/>
            <person name="Tran N.C."/>
            <person name="Knight R."/>
            <person name="Edlund A."/>
        </authorList>
    </citation>
    <scope>NUCLEOTIDE SEQUENCE</scope>
    <source>
        <strain evidence="2">JCVI_47_bin.3</strain>
    </source>
</reference>
<dbReference type="EMBL" id="JABZXS010000015">
    <property type="protein sequence ID" value="MBF1673013.1"/>
    <property type="molecule type" value="Genomic_DNA"/>
</dbReference>
<sequence length="220" mass="25671">MRTFLIIFWGIFATFTTIATFYVIINYEVQRWKDKQRLREGIYIRRVTRLEALMTIFTPVFPCLMFAGHIFFDPESARITIDITALLVSVPFAAYLRYVHVAYVKTSADGIEQRIWFSNPTRYPFTAINRVVFYKAAKYEDEDMVGFYAKSGTQIALFSPLPHKNYRLLAIVRFRIENERWPDMDNPDDVAQVDALDSGPDTVPYFREKEKVTGLADVDM</sequence>
<dbReference type="AlphaFoldDB" id="A0A930PZ59"/>
<keyword evidence="1" id="KW-0812">Transmembrane</keyword>
<keyword evidence="1" id="KW-0472">Membrane</keyword>
<name>A0A930PZ59_9MICC</name>
<feature type="transmembrane region" description="Helical" evidence="1">
    <location>
        <begin position="6"/>
        <end position="29"/>
    </location>
</feature>
<evidence type="ECO:0000313" key="3">
    <source>
        <dbReference type="Proteomes" id="UP000785653"/>
    </source>
</evidence>
<evidence type="ECO:0000256" key="1">
    <source>
        <dbReference type="SAM" id="Phobius"/>
    </source>
</evidence>
<protein>
    <submittedName>
        <fullName evidence="2">Uncharacterized protein</fullName>
    </submittedName>
</protein>
<dbReference type="Proteomes" id="UP000785653">
    <property type="component" value="Unassembled WGS sequence"/>
</dbReference>
<proteinExistence type="predicted"/>
<comment type="caution">
    <text evidence="2">The sequence shown here is derived from an EMBL/GenBank/DDBJ whole genome shotgun (WGS) entry which is preliminary data.</text>
</comment>